<dbReference type="GO" id="GO:0003700">
    <property type="term" value="F:DNA-binding transcription factor activity"/>
    <property type="evidence" value="ECO:0007669"/>
    <property type="project" value="InterPro"/>
</dbReference>
<dbReference type="CDD" id="cd06171">
    <property type="entry name" value="Sigma70_r4"/>
    <property type="match status" value="1"/>
</dbReference>
<evidence type="ECO:0000313" key="2">
    <source>
        <dbReference type="EMBL" id="OGE37940.1"/>
    </source>
</evidence>
<dbReference type="SUPFAM" id="SSF88659">
    <property type="entry name" value="Sigma3 and sigma4 domains of RNA polymerase sigma factors"/>
    <property type="match status" value="1"/>
</dbReference>
<dbReference type="Pfam" id="PF04545">
    <property type="entry name" value="Sigma70_r4"/>
    <property type="match status" value="1"/>
</dbReference>
<feature type="domain" description="RNA polymerase sigma-70 region 4" evidence="1">
    <location>
        <begin position="123"/>
        <end position="166"/>
    </location>
</feature>
<reference evidence="2 3" key="1">
    <citation type="journal article" date="2016" name="Nat. Commun.">
        <title>Thousands of microbial genomes shed light on interconnected biogeochemical processes in an aquifer system.</title>
        <authorList>
            <person name="Anantharaman K."/>
            <person name="Brown C.T."/>
            <person name="Hug L.A."/>
            <person name="Sharon I."/>
            <person name="Castelle C.J."/>
            <person name="Probst A.J."/>
            <person name="Thomas B.C."/>
            <person name="Singh A."/>
            <person name="Wilkins M.J."/>
            <person name="Karaoz U."/>
            <person name="Brodie E.L."/>
            <person name="Williams K.H."/>
            <person name="Hubbard S.S."/>
            <person name="Banfield J.F."/>
        </authorList>
    </citation>
    <scope>NUCLEOTIDE SEQUENCE [LARGE SCALE GENOMIC DNA]</scope>
</reference>
<evidence type="ECO:0000313" key="3">
    <source>
        <dbReference type="Proteomes" id="UP000176527"/>
    </source>
</evidence>
<dbReference type="Proteomes" id="UP000176527">
    <property type="component" value="Unassembled WGS sequence"/>
</dbReference>
<sequence length="226" mass="26832">MQTEKLKHRRQLKTWFEQALKENPEARENIHRYIEPRLNSHLQLLEDPDQLAAILSETHRAIDSHLSEWYLLYQGENRNISNVFIDHSLSLLHKIVRQKSRMHFRNSILDFIPDYDSRIASLLPALKDTQQDVIRLMIYGDKSISQVAQELKISKEAVRQRLHRARLMIEPALIEPFGIKRITYILDEPMQEAAYDGTLEHFKFLDLCYTDEEAIMHYTSRSRYLC</sequence>
<dbReference type="GO" id="GO:0006352">
    <property type="term" value="P:DNA-templated transcription initiation"/>
    <property type="evidence" value="ECO:0007669"/>
    <property type="project" value="InterPro"/>
</dbReference>
<accession>A0A1F5KAU6</accession>
<dbReference type="InterPro" id="IPR013324">
    <property type="entry name" value="RNA_pol_sigma_r3/r4-like"/>
</dbReference>
<dbReference type="InterPro" id="IPR036388">
    <property type="entry name" value="WH-like_DNA-bd_sf"/>
</dbReference>
<protein>
    <recommendedName>
        <fullName evidence="1">RNA polymerase sigma-70 region 4 domain-containing protein</fullName>
    </recommendedName>
</protein>
<dbReference type="AlphaFoldDB" id="A0A1F5KAU6"/>
<name>A0A1F5KAU6_9BACT</name>
<evidence type="ECO:0000259" key="1">
    <source>
        <dbReference type="Pfam" id="PF04545"/>
    </source>
</evidence>
<gene>
    <name evidence="2" type="ORF">A3F00_00340</name>
</gene>
<dbReference type="Gene3D" id="1.10.10.10">
    <property type="entry name" value="Winged helix-like DNA-binding domain superfamily/Winged helix DNA-binding domain"/>
    <property type="match status" value="1"/>
</dbReference>
<proteinExistence type="predicted"/>
<dbReference type="InterPro" id="IPR007630">
    <property type="entry name" value="RNA_pol_sigma70_r4"/>
</dbReference>
<dbReference type="EMBL" id="MFDE01000033">
    <property type="protein sequence ID" value="OGE37940.1"/>
    <property type="molecule type" value="Genomic_DNA"/>
</dbReference>
<organism evidence="2 3">
    <name type="scientific">Candidatus Daviesbacteria bacterium RIFCSPHIGHO2_12_FULL_37_11</name>
    <dbReference type="NCBI Taxonomy" id="1797777"/>
    <lineage>
        <taxon>Bacteria</taxon>
        <taxon>Candidatus Daviesiibacteriota</taxon>
    </lineage>
</organism>
<comment type="caution">
    <text evidence="2">The sequence shown here is derived from an EMBL/GenBank/DDBJ whole genome shotgun (WGS) entry which is preliminary data.</text>
</comment>